<organism evidence="2 3">
    <name type="scientific">Hamiltosporidium tvaerminnensis</name>
    <dbReference type="NCBI Taxonomy" id="1176355"/>
    <lineage>
        <taxon>Eukaryota</taxon>
        <taxon>Fungi</taxon>
        <taxon>Fungi incertae sedis</taxon>
        <taxon>Microsporidia</taxon>
        <taxon>Dubosqiidae</taxon>
        <taxon>Hamiltosporidium</taxon>
    </lineage>
</organism>
<accession>A0A4Q9LQZ2</accession>
<dbReference type="EMBL" id="PITK01001541">
    <property type="protein sequence ID" value="TBU10804.1"/>
    <property type="molecule type" value="Genomic_DNA"/>
</dbReference>
<evidence type="ECO:0000313" key="2">
    <source>
        <dbReference type="EMBL" id="TBU10804.1"/>
    </source>
</evidence>
<sequence length="64" mass="7562">MNVEAYIQSIVLMKTVEKISFDREEDLKSWERASFNVILEAEMHKQPHLEPTININEESNLEED</sequence>
<evidence type="ECO:0000313" key="3">
    <source>
        <dbReference type="Proteomes" id="UP000292282"/>
    </source>
</evidence>
<evidence type="ECO:0000313" key="1">
    <source>
        <dbReference type="EMBL" id="TBU10421.1"/>
    </source>
</evidence>
<proteinExistence type="predicted"/>
<comment type="caution">
    <text evidence="2">The sequence shown here is derived from an EMBL/GenBank/DDBJ whole genome shotgun (WGS) entry which is preliminary data.</text>
</comment>
<name>A0A4Q9LQZ2_9MICR</name>
<dbReference type="EMBL" id="PITK01001773">
    <property type="protein sequence ID" value="TBU10421.1"/>
    <property type="molecule type" value="Genomic_DNA"/>
</dbReference>
<keyword evidence="3" id="KW-1185">Reference proteome</keyword>
<dbReference type="VEuPathDB" id="MicrosporidiaDB:CWI38_1773p0010"/>
<dbReference type="Proteomes" id="UP000292282">
    <property type="component" value="Unassembled WGS sequence"/>
</dbReference>
<reference evidence="2 3" key="1">
    <citation type="submission" date="2017-12" db="EMBL/GenBank/DDBJ databases">
        <authorList>
            <person name="Pombert J.-F."/>
            <person name="Haag K.L."/>
            <person name="Ebert D."/>
        </authorList>
    </citation>
    <scope>NUCLEOTIDE SEQUENCE [LARGE SCALE GENOMIC DNA]</scope>
    <source>
        <strain evidence="2">IL-G-3</strain>
    </source>
</reference>
<dbReference type="AlphaFoldDB" id="A0A4Q9LQZ2"/>
<gene>
    <name evidence="2" type="ORF">CWI38_1541p0030</name>
    <name evidence="1" type="ORF">CWI38_1773p0010</name>
</gene>
<dbReference type="VEuPathDB" id="MicrosporidiaDB:CWI38_1541p0030"/>
<dbReference type="OrthoDB" id="2192644at2759"/>
<protein>
    <submittedName>
        <fullName evidence="2">Uncharacterized protein</fullName>
    </submittedName>
</protein>